<evidence type="ECO:0000313" key="1">
    <source>
        <dbReference type="EMBL" id="KIJ91586.1"/>
    </source>
</evidence>
<gene>
    <name evidence="1" type="ORF">K443DRAFT_477767</name>
</gene>
<dbReference type="Proteomes" id="UP000054477">
    <property type="component" value="Unassembled WGS sequence"/>
</dbReference>
<reference evidence="2" key="2">
    <citation type="submission" date="2015-01" db="EMBL/GenBank/DDBJ databases">
        <title>Evolutionary Origins and Diversification of the Mycorrhizal Mutualists.</title>
        <authorList>
            <consortium name="DOE Joint Genome Institute"/>
            <consortium name="Mycorrhizal Genomics Consortium"/>
            <person name="Kohler A."/>
            <person name="Kuo A."/>
            <person name="Nagy L.G."/>
            <person name="Floudas D."/>
            <person name="Copeland A."/>
            <person name="Barry K.W."/>
            <person name="Cichocki N."/>
            <person name="Veneault-Fourrey C."/>
            <person name="LaButti K."/>
            <person name="Lindquist E.A."/>
            <person name="Lipzen A."/>
            <person name="Lundell T."/>
            <person name="Morin E."/>
            <person name="Murat C."/>
            <person name="Riley R."/>
            <person name="Ohm R."/>
            <person name="Sun H."/>
            <person name="Tunlid A."/>
            <person name="Henrissat B."/>
            <person name="Grigoriev I.V."/>
            <person name="Hibbett D.S."/>
            <person name="Martin F."/>
        </authorList>
    </citation>
    <scope>NUCLEOTIDE SEQUENCE [LARGE SCALE GENOMIC DNA]</scope>
    <source>
        <strain evidence="2">LaAM-08-1</strain>
    </source>
</reference>
<evidence type="ECO:0000313" key="2">
    <source>
        <dbReference type="Proteomes" id="UP000054477"/>
    </source>
</evidence>
<keyword evidence="2" id="KW-1185">Reference proteome</keyword>
<dbReference type="HOGENOM" id="CLU_2758167_0_0_1"/>
<reference evidence="1 2" key="1">
    <citation type="submission" date="2014-04" db="EMBL/GenBank/DDBJ databases">
        <authorList>
            <consortium name="DOE Joint Genome Institute"/>
            <person name="Kuo A."/>
            <person name="Kohler A."/>
            <person name="Nagy L.G."/>
            <person name="Floudas D."/>
            <person name="Copeland A."/>
            <person name="Barry K.W."/>
            <person name="Cichocki N."/>
            <person name="Veneault-Fourrey C."/>
            <person name="LaButti K."/>
            <person name="Lindquist E.A."/>
            <person name="Lipzen A."/>
            <person name="Lundell T."/>
            <person name="Morin E."/>
            <person name="Murat C."/>
            <person name="Sun H."/>
            <person name="Tunlid A."/>
            <person name="Henrissat B."/>
            <person name="Grigoriev I.V."/>
            <person name="Hibbett D.S."/>
            <person name="Martin F."/>
            <person name="Nordberg H.P."/>
            <person name="Cantor M.N."/>
            <person name="Hua S.X."/>
        </authorList>
    </citation>
    <scope>NUCLEOTIDE SEQUENCE [LARGE SCALE GENOMIC DNA]</scope>
    <source>
        <strain evidence="1 2">LaAM-08-1</strain>
    </source>
</reference>
<accession>A0A0C9X1T0</accession>
<organism evidence="1 2">
    <name type="scientific">Laccaria amethystina LaAM-08-1</name>
    <dbReference type="NCBI Taxonomy" id="1095629"/>
    <lineage>
        <taxon>Eukaryota</taxon>
        <taxon>Fungi</taxon>
        <taxon>Dikarya</taxon>
        <taxon>Basidiomycota</taxon>
        <taxon>Agaricomycotina</taxon>
        <taxon>Agaricomycetes</taxon>
        <taxon>Agaricomycetidae</taxon>
        <taxon>Agaricales</taxon>
        <taxon>Agaricineae</taxon>
        <taxon>Hydnangiaceae</taxon>
        <taxon>Laccaria</taxon>
    </lineage>
</organism>
<name>A0A0C9X1T0_9AGAR</name>
<dbReference type="AlphaFoldDB" id="A0A0C9X1T0"/>
<proteinExistence type="predicted"/>
<sequence length="70" mass="7743">MFPTSTYSQGPRQGVHFLLSHLFAAFHDTIDGVAARLVRLAKAFNRSERLFHPLPPRRGPISAELASARG</sequence>
<protein>
    <submittedName>
        <fullName evidence="1">Uncharacterized protein</fullName>
    </submittedName>
</protein>
<dbReference type="EMBL" id="KN838989">
    <property type="protein sequence ID" value="KIJ91586.1"/>
    <property type="molecule type" value="Genomic_DNA"/>
</dbReference>